<dbReference type="HAMAP" id="MF_01343_B">
    <property type="entry name" value="Ribosomal_uS15_B"/>
    <property type="match status" value="1"/>
</dbReference>
<evidence type="ECO:0000256" key="5">
    <source>
        <dbReference type="RuleBase" id="RU003919"/>
    </source>
</evidence>
<evidence type="ECO:0000256" key="6">
    <source>
        <dbReference type="RuleBase" id="RU004524"/>
    </source>
</evidence>
<sequence>MSLNAEQTATILAEFGRCEGDTGSTEVQVALLTAQINHLQGHFKEHKHDHHSRRGLLRMVNTRRKLLAYLKRTENVRYQELIKKLGLRR</sequence>
<comment type="caution">
    <text evidence="7">The sequence shown here is derived from an EMBL/GenBank/DDBJ whole genome shotgun (WGS) entry which is preliminary data.</text>
</comment>
<evidence type="ECO:0000256" key="4">
    <source>
        <dbReference type="HAMAP-Rule" id="MF_01343"/>
    </source>
</evidence>
<dbReference type="EMBL" id="RXNU01000015">
    <property type="protein sequence ID" value="RTR37143.1"/>
    <property type="molecule type" value="Genomic_DNA"/>
</dbReference>
<evidence type="ECO:0000256" key="1">
    <source>
        <dbReference type="ARBA" id="ARBA00022980"/>
    </source>
</evidence>
<dbReference type="GO" id="GO:0019843">
    <property type="term" value="F:rRNA binding"/>
    <property type="evidence" value="ECO:0007669"/>
    <property type="project" value="UniProtKB-UniRule"/>
</dbReference>
<dbReference type="GO" id="GO:0022627">
    <property type="term" value="C:cytosolic small ribosomal subunit"/>
    <property type="evidence" value="ECO:0007669"/>
    <property type="project" value="TreeGrafter"/>
</dbReference>
<dbReference type="Gene3D" id="6.10.250.3130">
    <property type="match status" value="1"/>
</dbReference>
<keyword evidence="4 6" id="KW-0699">rRNA-binding</keyword>
<dbReference type="Proteomes" id="UP000267448">
    <property type="component" value="Unassembled WGS sequence"/>
</dbReference>
<dbReference type="InterPro" id="IPR000589">
    <property type="entry name" value="Ribosomal_uS15"/>
</dbReference>
<keyword evidence="8" id="KW-1185">Reference proteome</keyword>
<comment type="subunit">
    <text evidence="3 4">Part of the 30S ribosomal subunit. Forms a bridge to the 50S subunit in the 70S ribosome, contacting the 23S rRNA.</text>
</comment>
<name>A0A3S0LJS3_9GAMM</name>
<dbReference type="RefSeq" id="WP_126522750.1">
    <property type="nucleotide sequence ID" value="NZ_RXNU01000015.1"/>
</dbReference>
<reference evidence="7 8" key="1">
    <citation type="submission" date="2018-12" db="EMBL/GenBank/DDBJ databases">
        <authorList>
            <person name="Yu L."/>
        </authorList>
    </citation>
    <scope>NUCLEOTIDE SEQUENCE [LARGE SCALE GENOMIC DNA]</scope>
    <source>
        <strain evidence="7 8">HAW-EB2</strain>
    </source>
</reference>
<gene>
    <name evidence="4" type="primary">rpsO</name>
    <name evidence="7" type="ORF">EKG38_20875</name>
</gene>
<comment type="function">
    <text evidence="4 6">One of the primary rRNA binding proteins, it binds directly to 16S rRNA where it helps nucleate assembly of the platform of the 30S subunit by binding and bridging several RNA helices of the 16S rRNA.</text>
</comment>
<dbReference type="SUPFAM" id="SSF47060">
    <property type="entry name" value="S15/NS1 RNA-binding domain"/>
    <property type="match status" value="1"/>
</dbReference>
<evidence type="ECO:0000313" key="8">
    <source>
        <dbReference type="Proteomes" id="UP000267448"/>
    </source>
</evidence>
<keyword evidence="1 4" id="KW-0689">Ribosomal protein</keyword>
<dbReference type="FunFam" id="1.10.287.10:FF:000002">
    <property type="entry name" value="30S ribosomal protein S15"/>
    <property type="match status" value="1"/>
</dbReference>
<dbReference type="InterPro" id="IPR005290">
    <property type="entry name" value="Ribosomal_uS15_bac-type"/>
</dbReference>
<dbReference type="SMART" id="SM01387">
    <property type="entry name" value="Ribosomal_S15"/>
    <property type="match status" value="1"/>
</dbReference>
<proteinExistence type="inferred from homology"/>
<organism evidence="7 8">
    <name type="scientific">Shewanella canadensis</name>
    <dbReference type="NCBI Taxonomy" id="271096"/>
    <lineage>
        <taxon>Bacteria</taxon>
        <taxon>Pseudomonadati</taxon>
        <taxon>Pseudomonadota</taxon>
        <taxon>Gammaproteobacteria</taxon>
        <taxon>Alteromonadales</taxon>
        <taxon>Shewanellaceae</taxon>
        <taxon>Shewanella</taxon>
    </lineage>
</organism>
<dbReference type="Gene3D" id="1.10.287.10">
    <property type="entry name" value="S15/NS1, RNA-binding"/>
    <property type="match status" value="1"/>
</dbReference>
<evidence type="ECO:0000256" key="3">
    <source>
        <dbReference type="ARBA" id="ARBA00064542"/>
    </source>
</evidence>
<dbReference type="GO" id="GO:0006412">
    <property type="term" value="P:translation"/>
    <property type="evidence" value="ECO:0007669"/>
    <property type="project" value="UniProtKB-UniRule"/>
</dbReference>
<dbReference type="AlphaFoldDB" id="A0A3S0LJS3"/>
<evidence type="ECO:0000256" key="2">
    <source>
        <dbReference type="ARBA" id="ARBA00023274"/>
    </source>
</evidence>
<dbReference type="NCBIfam" id="TIGR00952">
    <property type="entry name" value="S15_bact"/>
    <property type="match status" value="1"/>
</dbReference>
<dbReference type="PANTHER" id="PTHR23321:SF26">
    <property type="entry name" value="SMALL RIBOSOMAL SUBUNIT PROTEIN US15M"/>
    <property type="match status" value="1"/>
</dbReference>
<dbReference type="PROSITE" id="PS00362">
    <property type="entry name" value="RIBOSOMAL_S15"/>
    <property type="match status" value="1"/>
</dbReference>
<dbReference type="Pfam" id="PF00312">
    <property type="entry name" value="Ribosomal_S15"/>
    <property type="match status" value="1"/>
</dbReference>
<comment type="function">
    <text evidence="4">Forms an intersubunit bridge (bridge B4) with the 23S rRNA of the 50S subunit in the ribosome.</text>
</comment>
<dbReference type="InterPro" id="IPR009068">
    <property type="entry name" value="uS15_NS1_RNA-bd_sf"/>
</dbReference>
<keyword evidence="2 4" id="KW-0687">Ribonucleoprotein</keyword>
<accession>A0A3S0LJS3</accession>
<dbReference type="PANTHER" id="PTHR23321">
    <property type="entry name" value="RIBOSOMAL PROTEIN S15, BACTERIAL AND ORGANELLAR"/>
    <property type="match status" value="1"/>
</dbReference>
<dbReference type="GO" id="GO:0003735">
    <property type="term" value="F:structural constituent of ribosome"/>
    <property type="evidence" value="ECO:0007669"/>
    <property type="project" value="InterPro"/>
</dbReference>
<dbReference type="OrthoDB" id="9799262at2"/>
<comment type="similarity">
    <text evidence="4 5">Belongs to the universal ribosomal protein uS15 family.</text>
</comment>
<keyword evidence="4 6" id="KW-0694">RNA-binding</keyword>
<evidence type="ECO:0000313" key="7">
    <source>
        <dbReference type="EMBL" id="RTR37143.1"/>
    </source>
</evidence>
<dbReference type="CDD" id="cd00353">
    <property type="entry name" value="Ribosomal_S15p_S13e"/>
    <property type="match status" value="1"/>
</dbReference>
<protein>
    <recommendedName>
        <fullName evidence="4">Small ribosomal subunit protein uS15</fullName>
    </recommendedName>
</protein>